<feature type="transmembrane region" description="Helical" evidence="8">
    <location>
        <begin position="39"/>
        <end position="59"/>
    </location>
</feature>
<keyword evidence="4" id="KW-0997">Cell inner membrane</keyword>
<feature type="transmembrane region" description="Helical" evidence="8">
    <location>
        <begin position="245"/>
        <end position="264"/>
    </location>
</feature>
<evidence type="ECO:0000256" key="1">
    <source>
        <dbReference type="ARBA" id="ARBA00004429"/>
    </source>
</evidence>
<dbReference type="GeneID" id="27341576"/>
<dbReference type="GO" id="GO:0005886">
    <property type="term" value="C:plasma membrane"/>
    <property type="evidence" value="ECO:0007669"/>
    <property type="project" value="UniProtKB-SubCell"/>
</dbReference>
<dbReference type="STRING" id="569365.A0A0D2CX85"/>
<evidence type="ECO:0000256" key="6">
    <source>
        <dbReference type="ARBA" id="ARBA00022989"/>
    </source>
</evidence>
<evidence type="ECO:0000256" key="5">
    <source>
        <dbReference type="ARBA" id="ARBA00022692"/>
    </source>
</evidence>
<evidence type="ECO:0000256" key="2">
    <source>
        <dbReference type="ARBA" id="ARBA00022448"/>
    </source>
</evidence>
<dbReference type="PANTHER" id="PTHR30574:SF1">
    <property type="entry name" value="SULPHUR TRANSPORT DOMAIN-CONTAINING PROTEIN"/>
    <property type="match status" value="1"/>
</dbReference>
<dbReference type="InterPro" id="IPR007272">
    <property type="entry name" value="Sulf_transp_TsuA/YedE"/>
</dbReference>
<dbReference type="PANTHER" id="PTHR30574">
    <property type="entry name" value="INNER MEMBRANE PROTEIN YEDE"/>
    <property type="match status" value="1"/>
</dbReference>
<protein>
    <submittedName>
        <fullName evidence="9">Uncharacterized protein</fullName>
    </submittedName>
</protein>
<evidence type="ECO:0000256" key="3">
    <source>
        <dbReference type="ARBA" id="ARBA00022475"/>
    </source>
</evidence>
<feature type="transmembrane region" description="Helical" evidence="8">
    <location>
        <begin position="164"/>
        <end position="185"/>
    </location>
</feature>
<dbReference type="Pfam" id="PF04143">
    <property type="entry name" value="Sulf_transp"/>
    <property type="match status" value="1"/>
</dbReference>
<dbReference type="RefSeq" id="XP_016255914.1">
    <property type="nucleotide sequence ID" value="XM_016388986.1"/>
</dbReference>
<keyword evidence="7 8" id="KW-0472">Membrane</keyword>
<dbReference type="EMBL" id="KN847040">
    <property type="protein sequence ID" value="KIW35698.1"/>
    <property type="molecule type" value="Genomic_DNA"/>
</dbReference>
<feature type="transmembrane region" description="Helical" evidence="8">
    <location>
        <begin position="308"/>
        <end position="333"/>
    </location>
</feature>
<evidence type="ECO:0000256" key="4">
    <source>
        <dbReference type="ARBA" id="ARBA00022519"/>
    </source>
</evidence>
<comment type="subcellular location">
    <subcellularLocation>
        <location evidence="1">Cell inner membrane</location>
        <topology evidence="1">Multi-pass membrane protein</topology>
    </subcellularLocation>
</comment>
<evidence type="ECO:0000313" key="10">
    <source>
        <dbReference type="Proteomes" id="UP000054466"/>
    </source>
</evidence>
<proteinExistence type="predicted"/>
<evidence type="ECO:0000313" key="9">
    <source>
        <dbReference type="EMBL" id="KIW35698.1"/>
    </source>
</evidence>
<dbReference type="VEuPathDB" id="FungiDB:PV07_02382"/>
<dbReference type="HOGENOM" id="CLU_053006_0_0_1"/>
<accession>A0A0D2CX85</accession>
<keyword evidence="2" id="KW-0813">Transport</keyword>
<evidence type="ECO:0000256" key="8">
    <source>
        <dbReference type="SAM" id="Phobius"/>
    </source>
</evidence>
<keyword evidence="10" id="KW-1185">Reference proteome</keyword>
<dbReference type="AlphaFoldDB" id="A0A0D2CX85"/>
<gene>
    <name evidence="9" type="ORF">PV07_02382</name>
</gene>
<keyword evidence="6 8" id="KW-1133">Transmembrane helix</keyword>
<evidence type="ECO:0000256" key="7">
    <source>
        <dbReference type="ARBA" id="ARBA00023136"/>
    </source>
</evidence>
<name>A0A0D2CX85_9EURO</name>
<feature type="transmembrane region" description="Helical" evidence="8">
    <location>
        <begin position="276"/>
        <end position="296"/>
    </location>
</feature>
<keyword evidence="5 8" id="KW-0812">Transmembrane</keyword>
<feature type="transmembrane region" description="Helical" evidence="8">
    <location>
        <begin position="12"/>
        <end position="33"/>
    </location>
</feature>
<organism evidence="9 10">
    <name type="scientific">Cladophialophora immunda</name>
    <dbReference type="NCBI Taxonomy" id="569365"/>
    <lineage>
        <taxon>Eukaryota</taxon>
        <taxon>Fungi</taxon>
        <taxon>Dikarya</taxon>
        <taxon>Ascomycota</taxon>
        <taxon>Pezizomycotina</taxon>
        <taxon>Eurotiomycetes</taxon>
        <taxon>Chaetothyriomycetidae</taxon>
        <taxon>Chaetothyriales</taxon>
        <taxon>Herpotrichiellaceae</taxon>
        <taxon>Cladophialophora</taxon>
    </lineage>
</organism>
<dbReference type="Proteomes" id="UP000054466">
    <property type="component" value="Unassembled WGS sequence"/>
</dbReference>
<dbReference type="OrthoDB" id="10254418at2759"/>
<keyword evidence="3" id="KW-1003">Cell membrane</keyword>
<reference evidence="9 10" key="1">
    <citation type="submission" date="2015-01" db="EMBL/GenBank/DDBJ databases">
        <title>The Genome Sequence of Cladophialophora immunda CBS83496.</title>
        <authorList>
            <consortium name="The Broad Institute Genomics Platform"/>
            <person name="Cuomo C."/>
            <person name="de Hoog S."/>
            <person name="Gorbushina A."/>
            <person name="Stielow B."/>
            <person name="Teixiera M."/>
            <person name="Abouelleil A."/>
            <person name="Chapman S.B."/>
            <person name="Priest M."/>
            <person name="Young S.K."/>
            <person name="Wortman J."/>
            <person name="Nusbaum C."/>
            <person name="Birren B."/>
        </authorList>
    </citation>
    <scope>NUCLEOTIDE SEQUENCE [LARGE SCALE GENOMIC DNA]</scope>
    <source>
        <strain evidence="9 10">CBS 83496</strain>
    </source>
</reference>
<sequence length="338" mass="35027">MLSDILKSTGAGAVFGVALTMSRVYHPLVIINQMRLTDFHMLEVFLTACAASAIVMLYFEKRGIAKRCVRSNSSLNWFSPYDANIIGGALLGTGMSLSGACPGTAIVQLAQGFPSSGPTALGLLLGASLFLKYGKLLKVKEDPTCKALQPGAQTIASQLHIPPASVYITFEGLCFATIILSSLILPGRSFSTLPTVVGGLLLAAAQAFSIYCTGNPVGVSASYEHVGRYLLHGLGIKEVPEPATFPRAITFALGIFLGSLVYTGMLQPETKISAPVVPATEALLGGVFMGFGARLAGGCTSGHGLSGLAALSFSSLITVAAIFGAGISTQLCLSHLHV</sequence>